<reference evidence="2" key="1">
    <citation type="submission" date="2019-06" db="EMBL/GenBank/DDBJ databases">
        <title>Whole genome shotgun sequence of Cellulomonas cellasea NBRC 3753.</title>
        <authorList>
            <person name="Hosoyama A."/>
            <person name="Uohara A."/>
            <person name="Ohji S."/>
            <person name="Ichikawa N."/>
        </authorList>
    </citation>
    <scope>NUCLEOTIDE SEQUENCE [LARGE SCALE GENOMIC DNA]</scope>
    <source>
        <strain evidence="2">NBRC 3753</strain>
    </source>
</reference>
<feature type="compositionally biased region" description="Polar residues" evidence="1">
    <location>
        <begin position="1"/>
        <end position="14"/>
    </location>
</feature>
<evidence type="ECO:0000313" key="3">
    <source>
        <dbReference type="Proteomes" id="UP000317046"/>
    </source>
</evidence>
<feature type="region of interest" description="Disordered" evidence="1">
    <location>
        <begin position="1"/>
        <end position="64"/>
    </location>
</feature>
<accession>A0A4Y3KWU3</accession>
<dbReference type="Proteomes" id="UP000317046">
    <property type="component" value="Unassembled WGS sequence"/>
</dbReference>
<dbReference type="EMBL" id="BJLR01000022">
    <property type="protein sequence ID" value="GEA88592.1"/>
    <property type="molecule type" value="Genomic_DNA"/>
</dbReference>
<gene>
    <name evidence="2" type="ORF">CCE01nite_25410</name>
</gene>
<organism evidence="2 3">
    <name type="scientific">Cellulomonas cellasea</name>
    <dbReference type="NCBI Taxonomy" id="43670"/>
    <lineage>
        <taxon>Bacteria</taxon>
        <taxon>Bacillati</taxon>
        <taxon>Actinomycetota</taxon>
        <taxon>Actinomycetes</taxon>
        <taxon>Micrococcales</taxon>
        <taxon>Cellulomonadaceae</taxon>
        <taxon>Cellulomonas</taxon>
    </lineage>
</organism>
<sequence>MSARTSVSRISTPSTLPPAVAALRRPDNREDPDIACPVVHTPDPPPPGSQGRQDAEEPRPRPAR</sequence>
<protein>
    <submittedName>
        <fullName evidence="2">Uncharacterized protein</fullName>
    </submittedName>
</protein>
<proteinExistence type="predicted"/>
<keyword evidence="3" id="KW-1185">Reference proteome</keyword>
<evidence type="ECO:0000313" key="2">
    <source>
        <dbReference type="EMBL" id="GEA88592.1"/>
    </source>
</evidence>
<comment type="caution">
    <text evidence="2">The sequence shown here is derived from an EMBL/GenBank/DDBJ whole genome shotgun (WGS) entry which is preliminary data.</text>
</comment>
<feature type="compositionally biased region" description="Basic and acidic residues" evidence="1">
    <location>
        <begin position="53"/>
        <end position="64"/>
    </location>
</feature>
<dbReference type="AlphaFoldDB" id="A0A4Y3KWU3"/>
<name>A0A4Y3KWU3_9CELL</name>
<evidence type="ECO:0000256" key="1">
    <source>
        <dbReference type="SAM" id="MobiDB-lite"/>
    </source>
</evidence>